<dbReference type="RefSeq" id="WP_058522512.1">
    <property type="nucleotide sequence ID" value="NZ_CAAAHV010000011.1"/>
</dbReference>
<reference evidence="2 4" key="1">
    <citation type="submission" date="2015-11" db="EMBL/GenBank/DDBJ databases">
        <title>Genomic analysis of 38 Legionella species identifies large and diverse effector repertoires.</title>
        <authorList>
            <person name="Burstein D."/>
            <person name="Amaro F."/>
            <person name="Zusman T."/>
            <person name="Lifshitz Z."/>
            <person name="Cohen O."/>
            <person name="Gilbert J.A."/>
            <person name="Pupko T."/>
            <person name="Shuman H.A."/>
            <person name="Segal G."/>
        </authorList>
    </citation>
    <scope>NUCLEOTIDE SEQUENCE [LARGE SCALE GENOMIC DNA]</scope>
    <source>
        <strain evidence="2 4">CDC#1407-AL-14</strain>
    </source>
</reference>
<evidence type="ECO:0000313" key="2">
    <source>
        <dbReference type="EMBL" id="KTC75478.1"/>
    </source>
</evidence>
<feature type="region of interest" description="Disordered" evidence="1">
    <location>
        <begin position="1250"/>
        <end position="1275"/>
    </location>
</feature>
<evidence type="ECO:0000313" key="4">
    <source>
        <dbReference type="Proteomes" id="UP000054735"/>
    </source>
</evidence>
<gene>
    <name evidence="2" type="primary">sdhB_1</name>
    <name evidence="2" type="ORF">Lbir_0390</name>
    <name evidence="3" type="ORF">NCTC12437_02499</name>
</gene>
<dbReference type="Proteomes" id="UP000255066">
    <property type="component" value="Unassembled WGS sequence"/>
</dbReference>
<dbReference type="Proteomes" id="UP000054735">
    <property type="component" value="Unassembled WGS sequence"/>
</dbReference>
<organism evidence="3 5">
    <name type="scientific">Legionella birminghamensis</name>
    <dbReference type="NCBI Taxonomy" id="28083"/>
    <lineage>
        <taxon>Bacteria</taxon>
        <taxon>Pseudomonadati</taxon>
        <taxon>Pseudomonadota</taxon>
        <taxon>Gammaproteobacteria</taxon>
        <taxon>Legionellales</taxon>
        <taxon>Legionellaceae</taxon>
        <taxon>Legionella</taxon>
    </lineage>
</organism>
<evidence type="ECO:0000313" key="5">
    <source>
        <dbReference type="Proteomes" id="UP000255066"/>
    </source>
</evidence>
<sequence>MITEPAPTVSLAETIKNARISLLERLQVSLSRPVSERLTPNQDGVPFTDLDDEPPQIASIKKLVNSLYYAEKAAQAQVWERIDFSSNWGIASGIAGNPVQIAYDLYHLYLALDSFNESVPELRFLLQENRDLIQPVYDNLASAVQALGLEEKYAHLDWAGGAGLLLGGGVNALHAGEKSSLQGNVISGLLNNLPGWLNAASAALNADNQQNADELKLSEEQQKAVSRVIDLVFSEKNVLKAFPAVVKALQGFKELYEKINAEGNNISEETVKAYIQWGSEGLTALISAADELERRNYLKQGTISDAIVEQAINFRAAIEARIAQSAAVKYLPEMNAPTLVKEASMGLARAFIVQGRIRALDESRIASYAELKELEFKKDKAKEFFELLARYAGKNLGDIAAEDKQALKQSYQAIQTVVAASNIELDQLIVKSLNADEAPPAEGRFAGFWRGVEKLKKADISGLMNDIHNYRHGEINLVGGLKQKVLKYYGDRENAELLKVEIINEAQTSIVEKFKGKIVPYRQILASRDVEISIDSGSAAKRRGQGLMGLHALDNLAVVLPAIIRLLEEAGEHPENIPEGKLDNLRAGYLRVQSTIHSINAELDDKITAALNSGDKTELAKVQSELNHPDFSGQIRAYKAILSGMANSERTPLPVIDKLNAVNISSINNLRGNFAAIQEMKLSGSIGKLEEYVRNKRLVNLSSLVNEKIQSPPYADDSADPKVIKQIKNLENGLYNLRTALDAFEKMSNEDSLVSKLMKLKELALQLKAAWDALNSLTPELKAQYASVSEVLSSYGGLVSPAQAQSLDGEGLEEARSNIERGVDSLFAASALVADKQQQLSNYFNLPVDMNRRFKGYSREELANPERMKKEIDGIVAGLEKFTEGAQLQGLWKSKGLLAQLKRFGEQLGELGDTANTIARAQTAELKTGLFKGVLAELSQFEDNYYLKPGVMIHPVMQKLNVFFESMLSELDMPYEDKLAVIQQAQFIDILKEETENRIAQLQDELSKTDAPQEKINIEFRIKGLEQKVSYLEELGQGYAAAYAERKAQLLDKEFERLLEGEFIPAISHLGNPLNEPFHTQYINELRNFYQQNRERLISEGKADSLSITELKAGLHHIQESRWKTFWFVESVTEIIDNHMKKLKPGENEELAEFGHKLMQDFRNGTIPIETRYQEARSLDSNKHFQEIAAKTSNGRGLLYAIITFFKSIGYVLNQSVISHKMSIKESYQQFKDDEKVRHGEALREAYLHLQERPESEPSPLPDSGQAKIDAEKTDKFRSALQHLSEVEEEVAIKPAPP</sequence>
<dbReference type="STRING" id="28083.Lbir_0390"/>
<name>A0A378IKQ0_9GAMM</name>
<evidence type="ECO:0000256" key="1">
    <source>
        <dbReference type="SAM" id="MobiDB-lite"/>
    </source>
</evidence>
<dbReference type="EMBL" id="UGNW01000001">
    <property type="protein sequence ID" value="STX32704.1"/>
    <property type="molecule type" value="Genomic_DNA"/>
</dbReference>
<proteinExistence type="predicted"/>
<dbReference type="OrthoDB" id="5631823at2"/>
<keyword evidence="4" id="KW-1185">Reference proteome</keyword>
<protein>
    <submittedName>
        <fullName evidence="3">Protein SdhB</fullName>
    </submittedName>
    <submittedName>
        <fullName evidence="2">SdhB protein, substrate of the Dot/Icm system</fullName>
    </submittedName>
</protein>
<accession>A0A378IKQ0</accession>
<evidence type="ECO:0000313" key="3">
    <source>
        <dbReference type="EMBL" id="STX32704.1"/>
    </source>
</evidence>
<dbReference type="EMBL" id="LNXT01000004">
    <property type="protein sequence ID" value="KTC75478.1"/>
    <property type="molecule type" value="Genomic_DNA"/>
</dbReference>
<reference evidence="3 5" key="2">
    <citation type="submission" date="2018-06" db="EMBL/GenBank/DDBJ databases">
        <authorList>
            <consortium name="Pathogen Informatics"/>
            <person name="Doyle S."/>
        </authorList>
    </citation>
    <scope>NUCLEOTIDE SEQUENCE [LARGE SCALE GENOMIC DNA]</scope>
    <source>
        <strain evidence="3 5">NCTC12437</strain>
    </source>
</reference>